<dbReference type="AlphaFoldDB" id="A0A0M4NTG0"/>
<proteinExistence type="predicted"/>
<sequence length="45" mass="5062">MGLHFGLGGKEDNSIHLDLVSADSQIYFDDKVIFNEKLLFSGDFK</sequence>
<reference evidence="1" key="1">
    <citation type="journal article" date="2015" name="Microbes Infect.">
        <title>Whole genome PCR scanning (WGPS) of Coxiella burnetii strains from ruminants.</title>
        <authorList>
            <person name="Sidi-Boumedine K."/>
            <person name="Adam G."/>
            <person name="Angen O."/>
            <person name="Aspan A."/>
            <person name="Bossers A."/>
            <person name="Roest H.J."/>
            <person name="Prigent M."/>
            <person name="Thiery R."/>
            <person name="Rousset E."/>
        </authorList>
    </citation>
    <scope>NUCLEOTIDE SEQUENCE</scope>
    <source>
        <strain evidence="1">EVC13</strain>
    </source>
</reference>
<name>A0A0M4NTG0_COXBE</name>
<dbReference type="RefSeq" id="WP_010957438.1">
    <property type="nucleotide sequence ID" value="NZ_CP103434.1"/>
</dbReference>
<dbReference type="EMBL" id="KT381467">
    <property type="protein sequence ID" value="ALE59684.1"/>
    <property type="molecule type" value="Genomic_DNA"/>
</dbReference>
<organism evidence="1">
    <name type="scientific">Coxiella burnetii</name>
    <dbReference type="NCBI Taxonomy" id="777"/>
    <lineage>
        <taxon>Bacteria</taxon>
        <taxon>Pseudomonadati</taxon>
        <taxon>Pseudomonadota</taxon>
        <taxon>Gammaproteobacteria</taxon>
        <taxon>Legionellales</taxon>
        <taxon>Coxiellaceae</taxon>
        <taxon>Coxiella</taxon>
    </lineage>
</organism>
<gene>
    <name evidence="1" type="ORF">CBU_0210</name>
</gene>
<dbReference type="PATRIC" id="fig|777.21.peg.272"/>
<evidence type="ECO:0000313" key="1">
    <source>
        <dbReference type="EMBL" id="ALE59684.1"/>
    </source>
</evidence>
<dbReference type="OMA" id="HHLDLIF"/>
<protein>
    <submittedName>
        <fullName evidence="1">Uncharacterized protein</fullName>
    </submittedName>
</protein>
<accession>A0A0M4NTG0</accession>